<organism evidence="9 10">
    <name type="scientific">Canna indica</name>
    <name type="common">Indian-shot</name>
    <dbReference type="NCBI Taxonomy" id="4628"/>
    <lineage>
        <taxon>Eukaryota</taxon>
        <taxon>Viridiplantae</taxon>
        <taxon>Streptophyta</taxon>
        <taxon>Embryophyta</taxon>
        <taxon>Tracheophyta</taxon>
        <taxon>Spermatophyta</taxon>
        <taxon>Magnoliopsida</taxon>
        <taxon>Liliopsida</taxon>
        <taxon>Zingiberales</taxon>
        <taxon>Cannaceae</taxon>
        <taxon>Canna</taxon>
    </lineage>
</organism>
<evidence type="ECO:0000256" key="4">
    <source>
        <dbReference type="ARBA" id="ARBA00022692"/>
    </source>
</evidence>
<feature type="transmembrane region" description="Helical" evidence="7">
    <location>
        <begin position="147"/>
        <end position="164"/>
    </location>
</feature>
<keyword evidence="7" id="KW-0813">Transport</keyword>
<keyword evidence="10" id="KW-1185">Reference proteome</keyword>
<sequence>MTTYGTIPVSTAPSSSSSSPSTLDFISRDKERGRSALASTRRPWRELADARALSLPSSFGETCFRARANAAHFSANYAVVVLVVRLLWHPVSLIVLLVCLADWLFLYLLRDEPLLVLGSAVGDGTVLAVLSAMTLVTVLLTGATTNVLVSLLIGVLLVLLHAALRRSTEEMVAVQEEKEVETAVERCLHEVSST</sequence>
<comment type="similarity">
    <text evidence="3 7">Belongs to the PRA1 family.</text>
</comment>
<dbReference type="PANTHER" id="PTHR19317:SF2">
    <property type="entry name" value="PRA1 FAMILY PROTEIN F2"/>
    <property type="match status" value="1"/>
</dbReference>
<feature type="region of interest" description="Disordered" evidence="8">
    <location>
        <begin position="1"/>
        <end position="25"/>
    </location>
</feature>
<dbReference type="EMBL" id="CP136896">
    <property type="protein sequence ID" value="WOL14041.1"/>
    <property type="molecule type" value="Genomic_DNA"/>
</dbReference>
<feature type="compositionally biased region" description="Polar residues" evidence="8">
    <location>
        <begin position="1"/>
        <end position="12"/>
    </location>
</feature>
<evidence type="ECO:0000256" key="6">
    <source>
        <dbReference type="ARBA" id="ARBA00023136"/>
    </source>
</evidence>
<name>A0AAQ3QLX8_9LILI</name>
<evidence type="ECO:0000256" key="2">
    <source>
        <dbReference type="ARBA" id="ARBA00004141"/>
    </source>
</evidence>
<evidence type="ECO:0000313" key="10">
    <source>
        <dbReference type="Proteomes" id="UP001327560"/>
    </source>
</evidence>
<dbReference type="GO" id="GO:0005794">
    <property type="term" value="C:Golgi apparatus"/>
    <property type="evidence" value="ECO:0007669"/>
    <property type="project" value="TreeGrafter"/>
</dbReference>
<dbReference type="InterPro" id="IPR004895">
    <property type="entry name" value="Prenylated_rab_accept_PRA1"/>
</dbReference>
<gene>
    <name evidence="9" type="ORF">Cni_G22821</name>
</gene>
<proteinExistence type="inferred from homology"/>
<comment type="function">
    <text evidence="1 7">May be involved in both secretory and endocytic intracellular trafficking in the endosomal/prevacuolar compartments.</text>
</comment>
<accession>A0AAQ3QLX8</accession>
<comment type="subcellular location">
    <subcellularLocation>
        <location evidence="2 7">Membrane</location>
        <topology evidence="2 7">Multi-pass membrane protein</topology>
    </subcellularLocation>
</comment>
<evidence type="ECO:0000256" key="3">
    <source>
        <dbReference type="ARBA" id="ARBA00006483"/>
    </source>
</evidence>
<dbReference type="GO" id="GO:0005783">
    <property type="term" value="C:endoplasmic reticulum"/>
    <property type="evidence" value="ECO:0007669"/>
    <property type="project" value="TreeGrafter"/>
</dbReference>
<evidence type="ECO:0000313" key="9">
    <source>
        <dbReference type="EMBL" id="WOL14041.1"/>
    </source>
</evidence>
<keyword evidence="4 7" id="KW-0812">Transmembrane</keyword>
<keyword evidence="6 7" id="KW-0472">Membrane</keyword>
<feature type="transmembrane region" description="Helical" evidence="7">
    <location>
        <begin position="121"/>
        <end position="141"/>
    </location>
</feature>
<dbReference type="Proteomes" id="UP001327560">
    <property type="component" value="Chromosome 7"/>
</dbReference>
<dbReference type="GO" id="GO:0016192">
    <property type="term" value="P:vesicle-mediated transport"/>
    <property type="evidence" value="ECO:0007669"/>
    <property type="project" value="TreeGrafter"/>
</dbReference>
<dbReference type="GO" id="GO:0016020">
    <property type="term" value="C:membrane"/>
    <property type="evidence" value="ECO:0007669"/>
    <property type="project" value="UniProtKB-SubCell"/>
</dbReference>
<dbReference type="AlphaFoldDB" id="A0AAQ3QLX8"/>
<evidence type="ECO:0000256" key="5">
    <source>
        <dbReference type="ARBA" id="ARBA00022989"/>
    </source>
</evidence>
<evidence type="ECO:0000256" key="8">
    <source>
        <dbReference type="SAM" id="MobiDB-lite"/>
    </source>
</evidence>
<feature type="transmembrane region" description="Helical" evidence="7">
    <location>
        <begin position="87"/>
        <end position="109"/>
    </location>
</feature>
<dbReference type="PANTHER" id="PTHR19317">
    <property type="entry name" value="PRENYLATED RAB ACCEPTOR 1-RELATED"/>
    <property type="match status" value="1"/>
</dbReference>
<evidence type="ECO:0000256" key="1">
    <source>
        <dbReference type="ARBA" id="ARBA00002501"/>
    </source>
</evidence>
<dbReference type="Pfam" id="PF03208">
    <property type="entry name" value="PRA1"/>
    <property type="match status" value="1"/>
</dbReference>
<evidence type="ECO:0000256" key="7">
    <source>
        <dbReference type="RuleBase" id="RU363107"/>
    </source>
</evidence>
<protein>
    <recommendedName>
        <fullName evidence="7">PRA1 family protein</fullName>
    </recommendedName>
</protein>
<keyword evidence="5 7" id="KW-1133">Transmembrane helix</keyword>
<reference evidence="9 10" key="1">
    <citation type="submission" date="2023-10" db="EMBL/GenBank/DDBJ databases">
        <title>Chromosome-scale genome assembly provides insights into flower coloration mechanisms of Canna indica.</title>
        <authorList>
            <person name="Li C."/>
        </authorList>
    </citation>
    <scope>NUCLEOTIDE SEQUENCE [LARGE SCALE GENOMIC DNA]</scope>
    <source>
        <tissue evidence="9">Flower</tissue>
    </source>
</reference>